<organism evidence="6 7">
    <name type="scientific">Fictibacillus terranigra</name>
    <dbReference type="NCBI Taxonomy" id="3058424"/>
    <lineage>
        <taxon>Bacteria</taxon>
        <taxon>Bacillati</taxon>
        <taxon>Bacillota</taxon>
        <taxon>Bacilli</taxon>
        <taxon>Bacillales</taxon>
        <taxon>Fictibacillaceae</taxon>
        <taxon>Fictibacillus</taxon>
    </lineage>
</organism>
<dbReference type="EMBL" id="JAUHLN010000002">
    <property type="protein sequence ID" value="MDN4073161.1"/>
    <property type="molecule type" value="Genomic_DNA"/>
</dbReference>
<evidence type="ECO:0000259" key="4">
    <source>
        <dbReference type="Pfam" id="PF03781"/>
    </source>
</evidence>
<dbReference type="PANTHER" id="PTHR23150">
    <property type="entry name" value="SULFATASE MODIFYING FACTOR 1, 2"/>
    <property type="match status" value="1"/>
</dbReference>
<dbReference type="Pfam" id="PF12867">
    <property type="entry name" value="DinB_2"/>
    <property type="match status" value="1"/>
</dbReference>
<evidence type="ECO:0000256" key="2">
    <source>
        <dbReference type="ARBA" id="ARBA00023004"/>
    </source>
</evidence>
<evidence type="ECO:0000259" key="5">
    <source>
        <dbReference type="Pfam" id="PF12867"/>
    </source>
</evidence>
<feature type="domain" description="Sulfatase-modifying factor enzyme-like" evidence="4">
    <location>
        <begin position="181"/>
        <end position="420"/>
    </location>
</feature>
<dbReference type="InterPro" id="IPR005532">
    <property type="entry name" value="SUMF_dom"/>
</dbReference>
<accession>A0ABT8E5G6</accession>
<protein>
    <submittedName>
        <fullName evidence="6">Ergothioneine biosynthesis protein EgtB</fullName>
    </submittedName>
</protein>
<dbReference type="InterPro" id="IPR034660">
    <property type="entry name" value="DinB/YfiT-like"/>
</dbReference>
<dbReference type="InterPro" id="IPR016187">
    <property type="entry name" value="CTDL_fold"/>
</dbReference>
<dbReference type="SUPFAM" id="SSF109854">
    <property type="entry name" value="DinB/YfiT-like putative metalloenzymes"/>
    <property type="match status" value="1"/>
</dbReference>
<dbReference type="Gene3D" id="3.90.1580.10">
    <property type="entry name" value="paralog of FGE (formylglycine-generating enzyme)"/>
    <property type="match status" value="1"/>
</dbReference>
<feature type="domain" description="DinB-like" evidence="5">
    <location>
        <begin position="16"/>
        <end position="150"/>
    </location>
</feature>
<dbReference type="InterPro" id="IPR042095">
    <property type="entry name" value="SUMF_sf"/>
</dbReference>
<dbReference type="InterPro" id="IPR051043">
    <property type="entry name" value="Sulfatase_Mod_Factor_Kinase"/>
</dbReference>
<reference evidence="6" key="1">
    <citation type="submission" date="2023-06" db="EMBL/GenBank/DDBJ databases">
        <title>Draft Genome Sequences of Representative Paenibacillus Polymyxa, Bacillus cereus, Fictibacillus sp., and Brevibacillus agri Strains Isolated from Amazonian Dark Earth.</title>
        <authorList>
            <person name="Pellegrinetti T.A."/>
            <person name="Cunha I.C.M."/>
            <person name="Chaves M.G."/>
            <person name="Freitas A.S."/>
            <person name="Silva A.V.R."/>
            <person name="Tsai S.M."/>
            <person name="Mendes L.W."/>
        </authorList>
    </citation>
    <scope>NUCLEOTIDE SEQUENCE</scope>
    <source>
        <strain evidence="6">CENA-BCM004</strain>
    </source>
</reference>
<dbReference type="SUPFAM" id="SSF56436">
    <property type="entry name" value="C-type lectin-like"/>
    <property type="match status" value="1"/>
</dbReference>
<evidence type="ECO:0000256" key="1">
    <source>
        <dbReference type="ARBA" id="ARBA00023002"/>
    </source>
</evidence>
<proteinExistence type="predicted"/>
<dbReference type="RefSeq" id="WP_290399304.1">
    <property type="nucleotide sequence ID" value="NZ_JAUHLN010000002.1"/>
</dbReference>
<keyword evidence="7" id="KW-1185">Reference proteome</keyword>
<dbReference type="PANTHER" id="PTHR23150:SF36">
    <property type="entry name" value="HERCYNINE OXYGENASE"/>
    <property type="match status" value="1"/>
</dbReference>
<dbReference type="Pfam" id="PF03781">
    <property type="entry name" value="FGE-sulfatase"/>
    <property type="match status" value="1"/>
</dbReference>
<evidence type="ECO:0000313" key="7">
    <source>
        <dbReference type="Proteomes" id="UP001168694"/>
    </source>
</evidence>
<gene>
    <name evidence="6" type="primary">egtB</name>
    <name evidence="6" type="ORF">QYF49_09095</name>
</gene>
<keyword evidence="2" id="KW-0408">Iron</keyword>
<sequence>MKIDTTKTNNMLESYRTVRAFSEQLVQPLNLEDFNIQSMEDASPPKWHLAHTTWFYEKFILKAFGDDYKGFNDQFDYLFNSYYETIGPFHPRIQRGMITRPSVEEVLEYRRHVDLHMADLLASSVFEDKKEELVSVLEIGLHHEQQHQELLLTDIKHNLSQNPFLPSYREPLTKNIPAPRTTSFVPVEGGLIEIGHSGEVFCFDNETPLHKVWLEPYKLCSHLVTNKEYLAFMNDGGYKKPQYWLSDGWNTVCKYQWESPLYWFKRDEEWHVYTLGGEKMLDPQEPVCHVSYFEADAYARWAGKRLPTEQEWEHALAGQETNGNFADNGNYHPVPFGLKEAGPFYQAFGDVWEWTKSPYISYPGNKPYDGALGEYNAKFMCNQMVLRGGSCATSSSHFRLSYRNFFQPEKRWQFSGIRLAEDVKK</sequence>
<dbReference type="Proteomes" id="UP001168694">
    <property type="component" value="Unassembled WGS sequence"/>
</dbReference>
<dbReference type="InterPro" id="IPR024775">
    <property type="entry name" value="DinB-like"/>
</dbReference>
<dbReference type="InterPro" id="IPR017806">
    <property type="entry name" value="EgtB"/>
</dbReference>
<comment type="pathway">
    <text evidence="3">Amino-acid biosynthesis; ergothioneine biosynthesis.</text>
</comment>
<keyword evidence="1" id="KW-0560">Oxidoreductase</keyword>
<comment type="caution">
    <text evidence="6">The sequence shown here is derived from an EMBL/GenBank/DDBJ whole genome shotgun (WGS) entry which is preliminary data.</text>
</comment>
<name>A0ABT8E5G6_9BACL</name>
<evidence type="ECO:0000313" key="6">
    <source>
        <dbReference type="EMBL" id="MDN4073161.1"/>
    </source>
</evidence>
<evidence type="ECO:0000256" key="3">
    <source>
        <dbReference type="ARBA" id="ARBA00037882"/>
    </source>
</evidence>
<dbReference type="NCBIfam" id="TIGR03440">
    <property type="entry name" value="egtB_TIGR03440"/>
    <property type="match status" value="1"/>
</dbReference>